<dbReference type="Proteomes" id="UP000188532">
    <property type="component" value="Unassembled WGS sequence"/>
</dbReference>
<organism evidence="3 4">
    <name type="scientific">Mycobacterium kansasii</name>
    <dbReference type="NCBI Taxonomy" id="1768"/>
    <lineage>
        <taxon>Bacteria</taxon>
        <taxon>Bacillati</taxon>
        <taxon>Actinomycetota</taxon>
        <taxon>Actinomycetes</taxon>
        <taxon>Mycobacteriales</taxon>
        <taxon>Mycobacteriaceae</taxon>
        <taxon>Mycobacterium</taxon>
    </lineage>
</organism>
<evidence type="ECO:0000256" key="2">
    <source>
        <dbReference type="SAM" id="Phobius"/>
    </source>
</evidence>
<feature type="region of interest" description="Disordered" evidence="1">
    <location>
        <begin position="1"/>
        <end position="46"/>
    </location>
</feature>
<sequence>MAPADPFDFSDFGAPSAPPSQPRSTPAPRQSAGRETNRPFDTGFDPFADQAFDQARPVAGDAFGGSDPGLGEAALVVARPPVALFALALGLAVAGVVIGMLWGTSLPAAFSGWLLAGPVAIGVLAEFTRVDTQRRANAVYSAPRWVATLYWAVLGVCLLGIAVGAWHIAIWAGRL</sequence>
<feature type="transmembrane region" description="Helical" evidence="2">
    <location>
        <begin position="149"/>
        <end position="172"/>
    </location>
</feature>
<dbReference type="AlphaFoldDB" id="A0A1V3XCH6"/>
<keyword evidence="2" id="KW-0472">Membrane</keyword>
<feature type="transmembrane region" description="Helical" evidence="2">
    <location>
        <begin position="82"/>
        <end position="102"/>
    </location>
</feature>
<proteinExistence type="predicted"/>
<dbReference type="STRING" id="1768.B1T50_28850"/>
<evidence type="ECO:0000313" key="4">
    <source>
        <dbReference type="Proteomes" id="UP000188532"/>
    </source>
</evidence>
<keyword evidence="2" id="KW-1133">Transmembrane helix</keyword>
<reference evidence="3 4" key="1">
    <citation type="submission" date="2017-02" db="EMBL/GenBank/DDBJ databases">
        <title>Complete genome sequences of Mycobacterium kansasii strains isolated from rhesus macaques.</title>
        <authorList>
            <person name="Panda A."/>
            <person name="Nagaraj S."/>
            <person name="Zhao X."/>
            <person name="Tettelin H."/>
            <person name="Detolla L.J."/>
        </authorList>
    </citation>
    <scope>NUCLEOTIDE SEQUENCE [LARGE SCALE GENOMIC DNA]</scope>
    <source>
        <strain evidence="3 4">11-3469</strain>
    </source>
</reference>
<evidence type="ECO:0000313" key="3">
    <source>
        <dbReference type="EMBL" id="OOK76915.1"/>
    </source>
</evidence>
<comment type="caution">
    <text evidence="3">The sequence shown here is derived from an EMBL/GenBank/DDBJ whole genome shotgun (WGS) entry which is preliminary data.</text>
</comment>
<dbReference type="EMBL" id="MVBN01000003">
    <property type="protein sequence ID" value="OOK76915.1"/>
    <property type="molecule type" value="Genomic_DNA"/>
</dbReference>
<dbReference type="RefSeq" id="WP_023373945.1">
    <property type="nucleotide sequence ID" value="NZ_BLYZ01000001.1"/>
</dbReference>
<protein>
    <recommendedName>
        <fullName evidence="5">Transmembrane protein</fullName>
    </recommendedName>
</protein>
<accession>A0A1V3XCH6</accession>
<evidence type="ECO:0000256" key="1">
    <source>
        <dbReference type="SAM" id="MobiDB-lite"/>
    </source>
</evidence>
<name>A0A1V3XCH6_MYCKA</name>
<feature type="transmembrane region" description="Helical" evidence="2">
    <location>
        <begin position="108"/>
        <end position="128"/>
    </location>
</feature>
<dbReference type="GeneID" id="29701479"/>
<keyword evidence="2" id="KW-0812">Transmembrane</keyword>
<gene>
    <name evidence="3" type="ORF">BZL29_3559</name>
</gene>
<evidence type="ECO:0008006" key="5">
    <source>
        <dbReference type="Google" id="ProtNLM"/>
    </source>
</evidence>